<dbReference type="GO" id="GO:1900376">
    <property type="term" value="P:regulation of secondary metabolite biosynthetic process"/>
    <property type="evidence" value="ECO:0007669"/>
    <property type="project" value="TreeGrafter"/>
</dbReference>
<evidence type="ECO:0000256" key="3">
    <source>
        <dbReference type="ARBA" id="ARBA00022833"/>
    </source>
</evidence>
<dbReference type="PATRIC" id="fig|1706433.3.peg.1425"/>
<evidence type="ECO:0000256" key="2">
    <source>
        <dbReference type="ARBA" id="ARBA00022491"/>
    </source>
</evidence>
<protein>
    <submittedName>
        <fullName evidence="8">Ferric uptake regulator</fullName>
    </submittedName>
</protein>
<accession>A0A150JG95</accession>
<dbReference type="GO" id="GO:0008270">
    <property type="term" value="F:zinc ion binding"/>
    <property type="evidence" value="ECO:0007669"/>
    <property type="project" value="TreeGrafter"/>
</dbReference>
<evidence type="ECO:0000313" key="9">
    <source>
        <dbReference type="Proteomes" id="UP000092420"/>
    </source>
</evidence>
<accession>A0A150JFV4</accession>
<dbReference type="GO" id="GO:0000976">
    <property type="term" value="F:transcription cis-regulatory region binding"/>
    <property type="evidence" value="ECO:0007669"/>
    <property type="project" value="TreeGrafter"/>
</dbReference>
<dbReference type="Gene3D" id="1.10.10.10">
    <property type="entry name" value="Winged helix-like DNA-binding domain superfamily/Winged helix DNA-binding domain"/>
    <property type="match status" value="1"/>
</dbReference>
<reference evidence="8 9" key="1">
    <citation type="journal article" date="2016" name="ISME J.">
        <title>Chasing the elusive Euryarchaeota class WSA2: genomes reveal a uniquely fastidious methyl-reducing methanogen.</title>
        <authorList>
            <person name="Nobu M.K."/>
            <person name="Narihiro T."/>
            <person name="Kuroda K."/>
            <person name="Mei R."/>
            <person name="Liu W.T."/>
        </authorList>
    </citation>
    <scope>NUCLEOTIDE SEQUENCE [LARGE SCALE GENOMIC DNA]</scope>
    <source>
        <strain evidence="7">ADurb1013_Bin02101</strain>
        <strain evidence="8">ADurb1213_Bin02801</strain>
    </source>
</reference>
<dbReference type="InterPro" id="IPR036390">
    <property type="entry name" value="WH_DNA-bd_sf"/>
</dbReference>
<dbReference type="InterPro" id="IPR043135">
    <property type="entry name" value="Fur_C"/>
</dbReference>
<name>A0A150JFV4_9EURY</name>
<evidence type="ECO:0000256" key="5">
    <source>
        <dbReference type="ARBA" id="ARBA00023125"/>
    </source>
</evidence>
<evidence type="ECO:0000256" key="4">
    <source>
        <dbReference type="ARBA" id="ARBA00023015"/>
    </source>
</evidence>
<keyword evidence="5" id="KW-0238">DNA-binding</keyword>
<dbReference type="EMBL" id="LNJE01000024">
    <property type="protein sequence ID" value="KYC56132.1"/>
    <property type="molecule type" value="Genomic_DNA"/>
</dbReference>
<dbReference type="SUPFAM" id="SSF46785">
    <property type="entry name" value="Winged helix' DNA-binding domain"/>
    <property type="match status" value="1"/>
</dbReference>
<dbReference type="Gene3D" id="3.30.1490.190">
    <property type="match status" value="1"/>
</dbReference>
<evidence type="ECO:0000256" key="6">
    <source>
        <dbReference type="ARBA" id="ARBA00023163"/>
    </source>
</evidence>
<dbReference type="InterPro" id="IPR002481">
    <property type="entry name" value="FUR"/>
</dbReference>
<evidence type="ECO:0000256" key="1">
    <source>
        <dbReference type="ARBA" id="ARBA00007957"/>
    </source>
</evidence>
<dbReference type="PANTHER" id="PTHR33202">
    <property type="entry name" value="ZINC UPTAKE REGULATION PROTEIN"/>
    <property type="match status" value="1"/>
</dbReference>
<dbReference type="GO" id="GO:0045892">
    <property type="term" value="P:negative regulation of DNA-templated transcription"/>
    <property type="evidence" value="ECO:0007669"/>
    <property type="project" value="TreeGrafter"/>
</dbReference>
<sequence>MEDGERIKYTNQRVEILNFLQNNYSHPTVEDVYEGVRKKLTRISKATVYQNLKFLASKGLIQEVNIKGVSRFEPNINPHHHIICKNCGAIVDFESKELTEFSLQLIKNMKEFDIESTNTNFFGICNKCIK</sequence>
<keyword evidence="2" id="KW-0678">Repressor</keyword>
<evidence type="ECO:0000313" key="8">
    <source>
        <dbReference type="EMBL" id="KYC56132.1"/>
    </source>
</evidence>
<evidence type="ECO:0000313" key="7">
    <source>
        <dbReference type="EMBL" id="KYC53573.1"/>
    </source>
</evidence>
<organism evidence="8">
    <name type="scientific">Candidatus Methanofastidiosum methylothiophilum</name>
    <dbReference type="NCBI Taxonomy" id="1705564"/>
    <lineage>
        <taxon>Archaea</taxon>
        <taxon>Methanobacteriati</taxon>
        <taxon>Methanobacteriota</taxon>
        <taxon>Stenosarchaea group</taxon>
        <taxon>Candidatus Methanofastidiosia</taxon>
        <taxon>Candidatus Methanofastidiosales</taxon>
        <taxon>Candidatus Methanofastidiosaceae</taxon>
        <taxon>Candidatus Methanofastidiosum</taxon>
    </lineage>
</organism>
<dbReference type="PANTHER" id="PTHR33202:SF7">
    <property type="entry name" value="FERRIC UPTAKE REGULATION PROTEIN"/>
    <property type="match status" value="1"/>
</dbReference>
<dbReference type="Pfam" id="PF01475">
    <property type="entry name" value="FUR"/>
    <property type="match status" value="1"/>
</dbReference>
<dbReference type="GO" id="GO:0003700">
    <property type="term" value="F:DNA-binding transcription factor activity"/>
    <property type="evidence" value="ECO:0007669"/>
    <property type="project" value="InterPro"/>
</dbReference>
<dbReference type="PATRIC" id="fig|1706435.3.peg.1461"/>
<accession>A0A150J8I8</accession>
<proteinExistence type="inferred from homology"/>
<keyword evidence="4" id="KW-0805">Transcription regulation</keyword>
<comment type="similarity">
    <text evidence="1">Belongs to the Fur family.</text>
</comment>
<dbReference type="Proteomes" id="UP000092420">
    <property type="component" value="Unassembled WGS sequence"/>
</dbReference>
<dbReference type="EMBL" id="LNJB01000024">
    <property type="protein sequence ID" value="KYC53573.1"/>
    <property type="molecule type" value="Genomic_DNA"/>
</dbReference>
<gene>
    <name evidence="7" type="ORF">AN188_01410</name>
    <name evidence="8" type="ORF">APG09_01454</name>
</gene>
<keyword evidence="3" id="KW-0862">Zinc</keyword>
<comment type="caution">
    <text evidence="8">The sequence shown here is derived from an EMBL/GenBank/DDBJ whole genome shotgun (WGS) entry which is preliminary data.</text>
</comment>
<dbReference type="AlphaFoldDB" id="A0A150JFV4"/>
<dbReference type="InterPro" id="IPR036388">
    <property type="entry name" value="WH-like_DNA-bd_sf"/>
</dbReference>
<dbReference type="CDD" id="cd07153">
    <property type="entry name" value="Fur_like"/>
    <property type="match status" value="1"/>
</dbReference>
<keyword evidence="6" id="KW-0804">Transcription</keyword>